<accession>A0ABR0NI10</accession>
<comment type="caution">
    <text evidence="2">The sequence shown here is derived from an EMBL/GenBank/DDBJ whole genome shotgun (WGS) entry which is preliminary data.</text>
</comment>
<dbReference type="Proteomes" id="UP001358586">
    <property type="component" value="Chromosome 10"/>
</dbReference>
<feature type="compositionally biased region" description="Basic and acidic residues" evidence="1">
    <location>
        <begin position="1"/>
        <end position="24"/>
    </location>
</feature>
<feature type="region of interest" description="Disordered" evidence="1">
    <location>
        <begin position="1"/>
        <end position="33"/>
    </location>
</feature>
<evidence type="ECO:0000256" key="1">
    <source>
        <dbReference type="SAM" id="MobiDB-lite"/>
    </source>
</evidence>
<reference evidence="2 3" key="1">
    <citation type="submission" date="2023-03" db="EMBL/GenBank/DDBJ databases">
        <title>WGS of Gossypium arboreum.</title>
        <authorList>
            <person name="Yu D."/>
        </authorList>
    </citation>
    <scope>NUCLEOTIDE SEQUENCE [LARGE SCALE GENOMIC DNA]</scope>
    <source>
        <tissue evidence="2">Leaf</tissue>
    </source>
</reference>
<keyword evidence="3" id="KW-1185">Reference proteome</keyword>
<protein>
    <submittedName>
        <fullName evidence="2">Uncharacterized protein</fullName>
    </submittedName>
</protein>
<dbReference type="EMBL" id="JARKNE010000010">
    <property type="protein sequence ID" value="KAK5794662.1"/>
    <property type="molecule type" value="Genomic_DNA"/>
</dbReference>
<gene>
    <name evidence="2" type="ORF">PVK06_035901</name>
</gene>
<proteinExistence type="predicted"/>
<name>A0ABR0NI10_GOSAR</name>
<evidence type="ECO:0000313" key="3">
    <source>
        <dbReference type="Proteomes" id="UP001358586"/>
    </source>
</evidence>
<evidence type="ECO:0000313" key="2">
    <source>
        <dbReference type="EMBL" id="KAK5794662.1"/>
    </source>
</evidence>
<organism evidence="2 3">
    <name type="scientific">Gossypium arboreum</name>
    <name type="common">Tree cotton</name>
    <name type="synonym">Gossypium nanking</name>
    <dbReference type="NCBI Taxonomy" id="29729"/>
    <lineage>
        <taxon>Eukaryota</taxon>
        <taxon>Viridiplantae</taxon>
        <taxon>Streptophyta</taxon>
        <taxon>Embryophyta</taxon>
        <taxon>Tracheophyta</taxon>
        <taxon>Spermatophyta</taxon>
        <taxon>Magnoliopsida</taxon>
        <taxon>eudicotyledons</taxon>
        <taxon>Gunneridae</taxon>
        <taxon>Pentapetalae</taxon>
        <taxon>rosids</taxon>
        <taxon>malvids</taxon>
        <taxon>Malvales</taxon>
        <taxon>Malvaceae</taxon>
        <taxon>Malvoideae</taxon>
        <taxon>Gossypium</taxon>
    </lineage>
</organism>
<sequence>MKLNGDGKEDGKEQGDTSIAKEDNQLVDNKNQLGIEPCSSKKKRWRRIGLMATLSQSREVNNKRKRKLMEKIV</sequence>